<evidence type="ECO:0000259" key="5">
    <source>
        <dbReference type="PROSITE" id="PS50191"/>
    </source>
</evidence>
<dbReference type="InterPro" id="IPR022181">
    <property type="entry name" value="Bcl2-/adenovirus-E1B"/>
</dbReference>
<dbReference type="PANTHER" id="PTHR12112:SF22">
    <property type="entry name" value="MANGANESE-DEPENDENT INORGANIC PYROPHOSPHATASE-RELATED"/>
    <property type="match status" value="1"/>
</dbReference>
<dbReference type="AlphaFoldDB" id="A0A5N5SX28"/>
<keyword evidence="1" id="KW-0479">Metal-binding</keyword>
<dbReference type="PROSITE" id="PS50191">
    <property type="entry name" value="CRAL_TRIO"/>
    <property type="match status" value="1"/>
</dbReference>
<evidence type="ECO:0000256" key="4">
    <source>
        <dbReference type="SAM" id="MobiDB-lite"/>
    </source>
</evidence>
<feature type="compositionally biased region" description="Low complexity" evidence="4">
    <location>
        <begin position="136"/>
        <end position="161"/>
    </location>
</feature>
<keyword evidence="7" id="KW-1185">Reference proteome</keyword>
<evidence type="ECO:0000256" key="2">
    <source>
        <dbReference type="ARBA" id="ARBA00022801"/>
    </source>
</evidence>
<feature type="region of interest" description="Disordered" evidence="4">
    <location>
        <begin position="326"/>
        <end position="350"/>
    </location>
</feature>
<feature type="compositionally biased region" description="Polar residues" evidence="4">
    <location>
        <begin position="117"/>
        <end position="132"/>
    </location>
</feature>
<reference evidence="6 7" key="1">
    <citation type="journal article" date="2019" name="PLoS Biol.">
        <title>Sex chromosomes control vertical transmission of feminizing Wolbachia symbionts in an isopod.</title>
        <authorList>
            <person name="Becking T."/>
            <person name="Chebbi M.A."/>
            <person name="Giraud I."/>
            <person name="Moumen B."/>
            <person name="Laverre T."/>
            <person name="Caubet Y."/>
            <person name="Peccoud J."/>
            <person name="Gilbert C."/>
            <person name="Cordaux R."/>
        </authorList>
    </citation>
    <scope>NUCLEOTIDE SEQUENCE [LARGE SCALE GENOMIC DNA]</scope>
    <source>
        <strain evidence="6">ANa2</strain>
        <tissue evidence="6">Whole body excluding digestive tract and cuticle</tissue>
    </source>
</reference>
<organism evidence="6 7">
    <name type="scientific">Armadillidium nasatum</name>
    <dbReference type="NCBI Taxonomy" id="96803"/>
    <lineage>
        <taxon>Eukaryota</taxon>
        <taxon>Metazoa</taxon>
        <taxon>Ecdysozoa</taxon>
        <taxon>Arthropoda</taxon>
        <taxon>Crustacea</taxon>
        <taxon>Multicrustacea</taxon>
        <taxon>Malacostraca</taxon>
        <taxon>Eumalacostraca</taxon>
        <taxon>Peracarida</taxon>
        <taxon>Isopoda</taxon>
        <taxon>Oniscidea</taxon>
        <taxon>Crinocheta</taxon>
        <taxon>Armadillidiidae</taxon>
        <taxon>Armadillidium</taxon>
    </lineage>
</organism>
<dbReference type="SUPFAM" id="SSF52087">
    <property type="entry name" value="CRAL/TRIO domain"/>
    <property type="match status" value="1"/>
</dbReference>
<feature type="region of interest" description="Disordered" evidence="4">
    <location>
        <begin position="266"/>
        <end position="289"/>
    </location>
</feature>
<dbReference type="OrthoDB" id="19923at2759"/>
<feature type="domain" description="CRAL-TRIO" evidence="5">
    <location>
        <begin position="657"/>
        <end position="819"/>
    </location>
</feature>
<dbReference type="PANTHER" id="PTHR12112">
    <property type="entry name" value="BNIP - RELATED"/>
    <property type="match status" value="1"/>
</dbReference>
<proteinExistence type="predicted"/>
<dbReference type="CDD" id="cd00170">
    <property type="entry name" value="SEC14"/>
    <property type="match status" value="1"/>
</dbReference>
<feature type="compositionally biased region" description="Polar residues" evidence="4">
    <location>
        <begin position="331"/>
        <end position="346"/>
    </location>
</feature>
<dbReference type="InterPro" id="IPR036865">
    <property type="entry name" value="CRAL-TRIO_dom_sf"/>
</dbReference>
<feature type="compositionally biased region" description="Acidic residues" evidence="4">
    <location>
        <begin position="268"/>
        <end position="286"/>
    </location>
</feature>
<evidence type="ECO:0000256" key="1">
    <source>
        <dbReference type="ARBA" id="ARBA00022723"/>
    </source>
</evidence>
<protein>
    <submittedName>
        <fullName evidence="6">Protein prune-like protein 2</fullName>
    </submittedName>
</protein>
<feature type="compositionally biased region" description="Polar residues" evidence="4">
    <location>
        <begin position="183"/>
        <end position="193"/>
    </location>
</feature>
<accession>A0A5N5SX28</accession>
<evidence type="ECO:0000256" key="3">
    <source>
        <dbReference type="ARBA" id="ARBA00023211"/>
    </source>
</evidence>
<evidence type="ECO:0000313" key="6">
    <source>
        <dbReference type="EMBL" id="KAB7498475.1"/>
    </source>
</evidence>
<keyword evidence="3" id="KW-0464">Manganese</keyword>
<evidence type="ECO:0000313" key="7">
    <source>
        <dbReference type="Proteomes" id="UP000326759"/>
    </source>
</evidence>
<gene>
    <name evidence="6" type="primary">PRUNE2</name>
    <name evidence="6" type="ORF">Anas_04326</name>
</gene>
<sequence length="829" mass="93352">MNSGLDNEGAFESNGDVSSQSSVIQEDEDRSDFLGNKKPMLSSANSDAVFESSNKLSVSENNDLCLPIITVNDGSPEEFKQQSEGYRINTSEYITPGTSIDRSLSNSYVTAKDKMSSGYSNPSSGNENTTVETKSNRTSESSLSSELITDSSPSEISSSSADKSKDLPSINPSSKDLIASPSDEFSLTPSITSSHRESTEPYGESDEEYFEEYHLPNTHENAFVRHLSFRRKVQTTPINAPDADRIEGLVRTGEFIRHGSIRRKILPEEEEEEDQVEEDIEGENDDSSFSKSIEREIREFERYLSKENLDEFPTDTKIQKTPETFEKLKRSTSTPKSSIISETNGSHKPFSDQFHNDGIMPSTENFEQNVSIEESTLRKIQECLDFSAYKDILNLSGRLSDILSPKEVEEVLSNSERYREYLDREVFEALSLSYQEQFHSLPCTVNLSKSSSVDNNNISSNSSPNKSLPNTDSGFSSPITPKKDEEILETHEQSPRSSLQFVERSGAACDGIGAQGIFVETVGLPTELKKISAPQINLDSSSDTKDEEDDDIEKDNKILEEIPTRRKITISTDILELSDNQDNIDLATEACEKETYDARNENDSPSNFEIGSEIPPHELSAIPPPPDLIPELTASEEIAEVRHWRNVVIGGAWRRIDMKAIAPYRKCISHGGYMDDSSQSPIVVLSAARLPDKSRKDYHYIMDNLFMYVLSFVEQLVADDYILIYFSGGKLNGSGPGFHWMRRAYEMIDRRLRKNLKSLLIVHPSLWAKTILTLARPFISSKFYRKLRFVQHLTDLAMLVPLEQLEIPDAVKQADFEIMIREKKKLRSR</sequence>
<comment type="caution">
    <text evidence="6">The sequence shown here is derived from an EMBL/GenBank/DDBJ whole genome shotgun (WGS) entry which is preliminary data.</text>
</comment>
<dbReference type="GO" id="GO:0005737">
    <property type="term" value="C:cytoplasm"/>
    <property type="evidence" value="ECO:0007669"/>
    <property type="project" value="TreeGrafter"/>
</dbReference>
<dbReference type="Pfam" id="PF13716">
    <property type="entry name" value="CRAL_TRIO_2"/>
    <property type="match status" value="1"/>
</dbReference>
<feature type="compositionally biased region" description="Polar residues" evidence="4">
    <location>
        <begin position="15"/>
        <end position="24"/>
    </location>
</feature>
<feature type="compositionally biased region" description="Low complexity" evidence="4">
    <location>
        <begin position="452"/>
        <end position="470"/>
    </location>
</feature>
<dbReference type="Proteomes" id="UP000326759">
    <property type="component" value="Unassembled WGS sequence"/>
</dbReference>
<feature type="region of interest" description="Disordered" evidence="4">
    <location>
        <begin position="1"/>
        <end position="208"/>
    </location>
</feature>
<feature type="region of interest" description="Disordered" evidence="4">
    <location>
        <begin position="452"/>
        <end position="481"/>
    </location>
</feature>
<feature type="compositionally biased region" description="Polar residues" evidence="4">
    <location>
        <begin position="42"/>
        <end position="62"/>
    </location>
</feature>
<dbReference type="EMBL" id="SEYY01019254">
    <property type="protein sequence ID" value="KAB7498475.1"/>
    <property type="molecule type" value="Genomic_DNA"/>
</dbReference>
<dbReference type="Gene3D" id="3.40.525.10">
    <property type="entry name" value="CRAL-TRIO lipid binding domain"/>
    <property type="match status" value="1"/>
</dbReference>
<dbReference type="Pfam" id="PF12496">
    <property type="entry name" value="BNIP2"/>
    <property type="match status" value="1"/>
</dbReference>
<name>A0A5N5SX28_9CRUS</name>
<keyword evidence="2" id="KW-0378">Hydrolase</keyword>
<dbReference type="InterPro" id="IPR001251">
    <property type="entry name" value="CRAL-TRIO_dom"/>
</dbReference>
<feature type="compositionally biased region" description="Polar residues" evidence="4">
    <location>
        <begin position="82"/>
        <end position="109"/>
    </location>
</feature>